<organism evidence="2 3">
    <name type="scientific">Oesophagostomum dentatum</name>
    <name type="common">Nodular worm</name>
    <dbReference type="NCBI Taxonomy" id="61180"/>
    <lineage>
        <taxon>Eukaryota</taxon>
        <taxon>Metazoa</taxon>
        <taxon>Ecdysozoa</taxon>
        <taxon>Nematoda</taxon>
        <taxon>Chromadorea</taxon>
        <taxon>Rhabditida</taxon>
        <taxon>Rhabditina</taxon>
        <taxon>Rhabditomorpha</taxon>
        <taxon>Strongyloidea</taxon>
        <taxon>Strongylidae</taxon>
        <taxon>Oesophagostomum</taxon>
    </lineage>
</organism>
<evidence type="ECO:0000313" key="2">
    <source>
        <dbReference type="EMBL" id="KHJ79708.1"/>
    </source>
</evidence>
<proteinExistence type="predicted"/>
<feature type="compositionally biased region" description="Basic and acidic residues" evidence="1">
    <location>
        <begin position="73"/>
        <end position="83"/>
    </location>
</feature>
<keyword evidence="3" id="KW-1185">Reference proteome</keyword>
<name>A0A0B1S2Z9_OESDE</name>
<feature type="non-terminal residue" evidence="2">
    <location>
        <position position="133"/>
    </location>
</feature>
<dbReference type="Proteomes" id="UP000053660">
    <property type="component" value="Unassembled WGS sequence"/>
</dbReference>
<feature type="compositionally biased region" description="Basic and acidic residues" evidence="1">
    <location>
        <begin position="94"/>
        <end position="116"/>
    </location>
</feature>
<sequence>SDEEDEEEKPAAASVVGPQLPTKEYRRILPLFRDRREELGHGSSSYRHESASKSKSSSAEEDDMLEIRSSMSESEKERIEIENRKRRINRTKRMVRENRAAGAKEGHPDSDEEEKKEIARKIKLKMKKALRQT</sequence>
<feature type="compositionally biased region" description="Basic and acidic residues" evidence="1">
    <location>
        <begin position="23"/>
        <end position="52"/>
    </location>
</feature>
<feature type="region of interest" description="Disordered" evidence="1">
    <location>
        <begin position="1"/>
        <end position="116"/>
    </location>
</feature>
<evidence type="ECO:0000313" key="3">
    <source>
        <dbReference type="Proteomes" id="UP000053660"/>
    </source>
</evidence>
<protein>
    <submittedName>
        <fullName evidence="2">Uncharacterized protein</fullName>
    </submittedName>
</protein>
<gene>
    <name evidence="2" type="ORF">OESDEN_20637</name>
</gene>
<feature type="compositionally biased region" description="Basic residues" evidence="1">
    <location>
        <begin position="84"/>
        <end position="93"/>
    </location>
</feature>
<dbReference type="AlphaFoldDB" id="A0A0B1S2Z9"/>
<dbReference type="EMBL" id="KN603668">
    <property type="protein sequence ID" value="KHJ79708.1"/>
    <property type="molecule type" value="Genomic_DNA"/>
</dbReference>
<reference evidence="2 3" key="1">
    <citation type="submission" date="2014-03" db="EMBL/GenBank/DDBJ databases">
        <title>Draft genome of the hookworm Oesophagostomum dentatum.</title>
        <authorList>
            <person name="Mitreva M."/>
        </authorList>
    </citation>
    <scope>NUCLEOTIDE SEQUENCE [LARGE SCALE GENOMIC DNA]</scope>
    <source>
        <strain evidence="2 3">OD-Hann</strain>
    </source>
</reference>
<accession>A0A0B1S2Z9</accession>
<feature type="non-terminal residue" evidence="2">
    <location>
        <position position="1"/>
    </location>
</feature>
<evidence type="ECO:0000256" key="1">
    <source>
        <dbReference type="SAM" id="MobiDB-lite"/>
    </source>
</evidence>